<protein>
    <submittedName>
        <fullName evidence="11">Chemotaxis protein MotB</fullName>
    </submittedName>
</protein>
<dbReference type="Proteomes" id="UP000183508">
    <property type="component" value="Unassembled WGS sequence"/>
</dbReference>
<dbReference type="PANTHER" id="PTHR30329:SF16">
    <property type="entry name" value="CHEMOTAXIS MOTB PROTEIN"/>
    <property type="match status" value="1"/>
</dbReference>
<dbReference type="PROSITE" id="PS51123">
    <property type="entry name" value="OMPA_2"/>
    <property type="match status" value="1"/>
</dbReference>
<comment type="similarity">
    <text evidence="2">Belongs to the MotB family.</text>
</comment>
<sequence>MTQALRRPRHKSHGASGNHERWLITYSDLITLLMIFFVIMYAMSKLDVAKFMTLQQSLAAALHQDREIPLKNLGKTGLVVPANPADTGDKAHTGSSDLPHDQQLDNLYNEMKAYIEQHHLQDKVSVANEPRGVRITLRDVVLFDTGQAVIKPQAQELLKGLVPFLQKLGNAIVVEGYTDNQPISTPQFPSNWELSAARAIGVVHFLAASGVQPDRLSGVGYGEYHPVAPNDTEAHRQMNRRVNIVILRPDANATVDTSGASNAANASNTTGANATRASNAAGAGPAAGNGSSAGK</sequence>
<keyword evidence="5 9" id="KW-1133">Transmembrane helix</keyword>
<dbReference type="InterPro" id="IPR025713">
    <property type="entry name" value="MotB-like_N_dom"/>
</dbReference>
<dbReference type="OrthoDB" id="9815217at2"/>
<evidence type="ECO:0000256" key="9">
    <source>
        <dbReference type="SAM" id="Phobius"/>
    </source>
</evidence>
<evidence type="ECO:0000256" key="8">
    <source>
        <dbReference type="SAM" id="MobiDB-lite"/>
    </source>
</evidence>
<feature type="transmembrane region" description="Helical" evidence="9">
    <location>
        <begin position="21"/>
        <end position="43"/>
    </location>
</feature>
<reference evidence="12" key="1">
    <citation type="submission" date="2016-10" db="EMBL/GenBank/DDBJ databases">
        <authorList>
            <person name="Varghese N."/>
        </authorList>
    </citation>
    <scope>NUCLEOTIDE SEQUENCE [LARGE SCALE GENOMIC DNA]</scope>
    <source>
        <strain evidence="12">DSM 17980</strain>
    </source>
</reference>
<comment type="subcellular location">
    <subcellularLocation>
        <location evidence="1">Cell membrane</location>
        <topology evidence="1">Single-pass membrane protein</topology>
    </subcellularLocation>
</comment>
<proteinExistence type="inferred from homology"/>
<dbReference type="Pfam" id="PF00691">
    <property type="entry name" value="OmpA"/>
    <property type="match status" value="1"/>
</dbReference>
<feature type="region of interest" description="Disordered" evidence="8">
    <location>
        <begin position="256"/>
        <end position="295"/>
    </location>
</feature>
<dbReference type="InterPro" id="IPR006665">
    <property type="entry name" value="OmpA-like"/>
</dbReference>
<evidence type="ECO:0000256" key="5">
    <source>
        <dbReference type="ARBA" id="ARBA00022989"/>
    </source>
</evidence>
<keyword evidence="12" id="KW-1185">Reference proteome</keyword>
<dbReference type="SUPFAM" id="SSF103088">
    <property type="entry name" value="OmpA-like"/>
    <property type="match status" value="1"/>
</dbReference>
<evidence type="ECO:0000256" key="6">
    <source>
        <dbReference type="ARBA" id="ARBA00023136"/>
    </source>
</evidence>
<evidence type="ECO:0000259" key="10">
    <source>
        <dbReference type="PROSITE" id="PS51123"/>
    </source>
</evidence>
<name>A0A1I7K1C2_9BACL</name>
<dbReference type="PANTHER" id="PTHR30329">
    <property type="entry name" value="STATOR ELEMENT OF FLAGELLAR MOTOR COMPLEX"/>
    <property type="match status" value="1"/>
</dbReference>
<dbReference type="EMBL" id="FPBV01000013">
    <property type="protein sequence ID" value="SFU91179.1"/>
    <property type="molecule type" value="Genomic_DNA"/>
</dbReference>
<dbReference type="RefSeq" id="WP_074953319.1">
    <property type="nucleotide sequence ID" value="NZ_FPBV01000013.1"/>
</dbReference>
<evidence type="ECO:0000256" key="1">
    <source>
        <dbReference type="ARBA" id="ARBA00004162"/>
    </source>
</evidence>
<evidence type="ECO:0000313" key="11">
    <source>
        <dbReference type="EMBL" id="SFU91179.1"/>
    </source>
</evidence>
<gene>
    <name evidence="11" type="ORF">SAMN05421543_11318</name>
</gene>
<feature type="compositionally biased region" description="Low complexity" evidence="8">
    <location>
        <begin position="257"/>
        <end position="284"/>
    </location>
</feature>
<dbReference type="AlphaFoldDB" id="A0A1I7K1C2"/>
<evidence type="ECO:0000256" key="2">
    <source>
        <dbReference type="ARBA" id="ARBA00008914"/>
    </source>
</evidence>
<accession>A0A1I7K1C2</accession>
<keyword evidence="4 9" id="KW-0812">Transmembrane</keyword>
<dbReference type="InterPro" id="IPR036737">
    <property type="entry name" value="OmpA-like_sf"/>
</dbReference>
<keyword evidence="6 7" id="KW-0472">Membrane</keyword>
<evidence type="ECO:0000256" key="3">
    <source>
        <dbReference type="ARBA" id="ARBA00022475"/>
    </source>
</evidence>
<organism evidence="11 12">
    <name type="scientific">Alicyclobacillus macrosporangiidus</name>
    <dbReference type="NCBI Taxonomy" id="392015"/>
    <lineage>
        <taxon>Bacteria</taxon>
        <taxon>Bacillati</taxon>
        <taxon>Bacillota</taxon>
        <taxon>Bacilli</taxon>
        <taxon>Bacillales</taxon>
        <taxon>Alicyclobacillaceae</taxon>
        <taxon>Alicyclobacillus</taxon>
    </lineage>
</organism>
<dbReference type="Pfam" id="PF13677">
    <property type="entry name" value="MotB_plug"/>
    <property type="match status" value="1"/>
</dbReference>
<keyword evidence="3" id="KW-1003">Cell membrane</keyword>
<evidence type="ECO:0000256" key="4">
    <source>
        <dbReference type="ARBA" id="ARBA00022692"/>
    </source>
</evidence>
<dbReference type="CDD" id="cd07185">
    <property type="entry name" value="OmpA_C-like"/>
    <property type="match status" value="1"/>
</dbReference>
<dbReference type="GO" id="GO:0005886">
    <property type="term" value="C:plasma membrane"/>
    <property type="evidence" value="ECO:0007669"/>
    <property type="project" value="UniProtKB-SubCell"/>
</dbReference>
<feature type="domain" description="OmpA-like" evidence="10">
    <location>
        <begin position="130"/>
        <end position="250"/>
    </location>
</feature>
<dbReference type="InterPro" id="IPR050330">
    <property type="entry name" value="Bact_OuterMem_StrucFunc"/>
</dbReference>
<dbReference type="Gene3D" id="3.30.1330.60">
    <property type="entry name" value="OmpA-like domain"/>
    <property type="match status" value="1"/>
</dbReference>
<evidence type="ECO:0000313" key="12">
    <source>
        <dbReference type="Proteomes" id="UP000183508"/>
    </source>
</evidence>
<feature type="compositionally biased region" description="Gly residues" evidence="8">
    <location>
        <begin position="285"/>
        <end position="295"/>
    </location>
</feature>
<dbReference type="STRING" id="392015.SAMN05421543_11318"/>
<evidence type="ECO:0000256" key="7">
    <source>
        <dbReference type="PROSITE-ProRule" id="PRU00473"/>
    </source>
</evidence>